<feature type="domain" description="Peptidase S9 prolyl oligopeptidase catalytic" evidence="1">
    <location>
        <begin position="469"/>
        <end position="675"/>
    </location>
</feature>
<dbReference type="RefSeq" id="WP_173155830.1">
    <property type="nucleotide sequence ID" value="NZ_BAAALX010000017.1"/>
</dbReference>
<evidence type="ECO:0000313" key="3">
    <source>
        <dbReference type="Proteomes" id="UP001500177"/>
    </source>
</evidence>
<dbReference type="Pfam" id="PF00326">
    <property type="entry name" value="Peptidase_S9"/>
    <property type="match status" value="1"/>
</dbReference>
<dbReference type="EMBL" id="BAAALX010000017">
    <property type="protein sequence ID" value="GAA1524173.1"/>
    <property type="molecule type" value="Genomic_DNA"/>
</dbReference>
<name>A0ABP4LK30_9MICO</name>
<dbReference type="InterPro" id="IPR011042">
    <property type="entry name" value="6-blade_b-propeller_TolB-like"/>
</dbReference>
<dbReference type="SUPFAM" id="SSF53474">
    <property type="entry name" value="alpha/beta-Hydrolases"/>
    <property type="match status" value="1"/>
</dbReference>
<dbReference type="Proteomes" id="UP001500177">
    <property type="component" value="Unassembled WGS sequence"/>
</dbReference>
<dbReference type="Gene3D" id="3.40.50.1820">
    <property type="entry name" value="alpha/beta hydrolase"/>
    <property type="match status" value="1"/>
</dbReference>
<dbReference type="Gene3D" id="2.120.10.30">
    <property type="entry name" value="TolB, C-terminal domain"/>
    <property type="match status" value="1"/>
</dbReference>
<dbReference type="InterPro" id="IPR001375">
    <property type="entry name" value="Peptidase_S9_cat"/>
</dbReference>
<protein>
    <submittedName>
        <fullName evidence="2">S9 family peptidase</fullName>
    </submittedName>
</protein>
<gene>
    <name evidence="2" type="ORF">GCM10009690_29450</name>
</gene>
<dbReference type="SUPFAM" id="SSF82171">
    <property type="entry name" value="DPP6 N-terminal domain-like"/>
    <property type="match status" value="1"/>
</dbReference>
<dbReference type="InterPro" id="IPR029058">
    <property type="entry name" value="AB_hydrolase_fold"/>
</dbReference>
<reference evidence="3" key="1">
    <citation type="journal article" date="2019" name="Int. J. Syst. Evol. Microbiol.">
        <title>The Global Catalogue of Microorganisms (GCM) 10K type strain sequencing project: providing services to taxonomists for standard genome sequencing and annotation.</title>
        <authorList>
            <consortium name="The Broad Institute Genomics Platform"/>
            <consortium name="The Broad Institute Genome Sequencing Center for Infectious Disease"/>
            <person name="Wu L."/>
            <person name="Ma J."/>
        </authorList>
    </citation>
    <scope>NUCLEOTIDE SEQUENCE [LARGE SCALE GENOMIC DNA]</scope>
    <source>
        <strain evidence="3">JCM 13318</strain>
    </source>
</reference>
<sequence length="683" mass="74342">MKESPQDVVTAPYGTWSSPLGAAEVAAGAAPIFDAAFRGDEIFYSTKIPAEKARTGLVRTSLSRPGEREQVIPTGFNIRSAVHEYGGASWALDQSSEVIYFVNAADQRVWQIIPGRAPHALTPDTSGRIRYGDLRMSPWGLLCVREDCRSTSRERAIVLLTKHGTTNVLSTHSHFMAWPRLSPDGSTLAFIGWEHPNMPWDGTTLWLVDVRTPATPAVAVLSGDGVERPRRADPGMPSPTDPGISLLQPEFTSDSSLHVISDHHGHWSLFELDFDPVASGPLVTDDRQAPAPERIGFDRLRPVIDTGEEIGGALWQLGTRWHLNDGDEVWAHSQAATATLVRRRRSLSDTTLTPSDTTWETIDTTGETFGTIELLDLGRTHLLLTAKSTRRPGVLYAVDRVTGLFTEIASERLDTHQGYYSRPQVGELGGVPVVIHPPHNPRFAAPVDELPPFVVSIHGGPTGQATPEVTARTSFFTSRGIGVLEVNYGGSTGFGRAWRDRLRGGWGVIDVEDTVAAVNGLVAAGLADPNRIAISGASSGGWTVLSALASTTVFACGTSYFGVTDLMRFVVDTHDVESHYIDGLVGPWPAAQDEYITRSPIRRTSDITVPVAVMQGDRDPIVPPSQAQEFVDTLELAGVEYIYRLYKGESHGFVRAETIIDSLESEFGFYVDLFGIPRSHQHG</sequence>
<accession>A0ABP4LK30</accession>
<dbReference type="PANTHER" id="PTHR43056">
    <property type="entry name" value="PEPTIDASE S9 PROLYL OLIGOPEPTIDASE"/>
    <property type="match status" value="1"/>
</dbReference>
<comment type="caution">
    <text evidence="2">The sequence shown here is derived from an EMBL/GenBank/DDBJ whole genome shotgun (WGS) entry which is preliminary data.</text>
</comment>
<keyword evidence="3" id="KW-1185">Reference proteome</keyword>
<proteinExistence type="predicted"/>
<dbReference type="PANTHER" id="PTHR43056:SF5">
    <property type="entry name" value="PEPTIDASE S9 PROLYL OLIGOPEPTIDASE CATALYTIC DOMAIN-CONTAINING PROTEIN"/>
    <property type="match status" value="1"/>
</dbReference>
<organism evidence="2 3">
    <name type="scientific">Brevibacterium permense</name>
    <dbReference type="NCBI Taxonomy" id="234834"/>
    <lineage>
        <taxon>Bacteria</taxon>
        <taxon>Bacillati</taxon>
        <taxon>Actinomycetota</taxon>
        <taxon>Actinomycetes</taxon>
        <taxon>Micrococcales</taxon>
        <taxon>Brevibacteriaceae</taxon>
        <taxon>Brevibacterium</taxon>
    </lineage>
</organism>
<evidence type="ECO:0000313" key="2">
    <source>
        <dbReference type="EMBL" id="GAA1524173.1"/>
    </source>
</evidence>
<dbReference type="InterPro" id="IPR050585">
    <property type="entry name" value="Xaa-Pro_dipeptidyl-ppase/CocE"/>
</dbReference>
<evidence type="ECO:0000259" key="1">
    <source>
        <dbReference type="Pfam" id="PF00326"/>
    </source>
</evidence>